<sequence length="278" mass="31737">MASNKPFFLSILLSLYPLLLYGNMIQTDSIVDDGNYSLRLRVKETTYSCNRGSTDQQRPRAFKNYFIVCYDREPPWPLSPSDPLSCLIAEQCFANDLKMNKGVKMKEGVVSTSSAWMEKKLIVNNRSSAARDDRFTRRRNFSDTVSVTCSASEVHLDLDRHSYYYPRQDPDSSDSIGFGRLCIIIIAGASSFGFVFFFTRFLWQRRSRNRANSNSEEEVGYTVRQGDKSKLQIPEKALNENDHSQPIVDGVNVINLQFDSEEAPRNAFRDSAINTIKN</sequence>
<keyword evidence="1" id="KW-0472">Membrane</keyword>
<proteinExistence type="predicted"/>
<evidence type="ECO:0000313" key="4">
    <source>
        <dbReference type="Proteomes" id="UP001180020"/>
    </source>
</evidence>
<feature type="chain" id="PRO_5043810101" evidence="2">
    <location>
        <begin position="23"/>
        <end position="278"/>
    </location>
</feature>
<name>A0AAV9FLH4_ACOCL</name>
<gene>
    <name evidence="3" type="ORF">QJS10_CPA01g03026</name>
</gene>
<evidence type="ECO:0000256" key="1">
    <source>
        <dbReference type="SAM" id="Phobius"/>
    </source>
</evidence>
<protein>
    <submittedName>
        <fullName evidence="3">Uncharacterized protein</fullName>
    </submittedName>
</protein>
<evidence type="ECO:0000256" key="2">
    <source>
        <dbReference type="SAM" id="SignalP"/>
    </source>
</evidence>
<keyword evidence="2" id="KW-0732">Signal</keyword>
<keyword evidence="4" id="KW-1185">Reference proteome</keyword>
<dbReference type="AlphaFoldDB" id="A0AAV9FLH4"/>
<feature type="transmembrane region" description="Helical" evidence="1">
    <location>
        <begin position="178"/>
        <end position="203"/>
    </location>
</feature>
<dbReference type="Proteomes" id="UP001180020">
    <property type="component" value="Unassembled WGS sequence"/>
</dbReference>
<comment type="caution">
    <text evidence="3">The sequence shown here is derived from an EMBL/GenBank/DDBJ whole genome shotgun (WGS) entry which is preliminary data.</text>
</comment>
<reference evidence="3" key="2">
    <citation type="submission" date="2023-06" db="EMBL/GenBank/DDBJ databases">
        <authorList>
            <person name="Ma L."/>
            <person name="Liu K.-W."/>
            <person name="Li Z."/>
            <person name="Hsiao Y.-Y."/>
            <person name="Qi Y."/>
            <person name="Fu T."/>
            <person name="Tang G."/>
            <person name="Zhang D."/>
            <person name="Sun W.-H."/>
            <person name="Liu D.-K."/>
            <person name="Li Y."/>
            <person name="Chen G.-Z."/>
            <person name="Liu X.-D."/>
            <person name="Liao X.-Y."/>
            <person name="Jiang Y.-T."/>
            <person name="Yu X."/>
            <person name="Hao Y."/>
            <person name="Huang J."/>
            <person name="Zhao X.-W."/>
            <person name="Ke S."/>
            <person name="Chen Y.-Y."/>
            <person name="Wu W.-L."/>
            <person name="Hsu J.-L."/>
            <person name="Lin Y.-F."/>
            <person name="Huang M.-D."/>
            <person name="Li C.-Y."/>
            <person name="Huang L."/>
            <person name="Wang Z.-W."/>
            <person name="Zhao X."/>
            <person name="Zhong W.-Y."/>
            <person name="Peng D.-H."/>
            <person name="Ahmad S."/>
            <person name="Lan S."/>
            <person name="Zhang J.-S."/>
            <person name="Tsai W.-C."/>
            <person name="Van De Peer Y."/>
            <person name="Liu Z.-J."/>
        </authorList>
    </citation>
    <scope>NUCLEOTIDE SEQUENCE</scope>
    <source>
        <strain evidence="3">CP</strain>
        <tissue evidence="3">Leaves</tissue>
    </source>
</reference>
<reference evidence="3" key="1">
    <citation type="journal article" date="2023" name="Nat. Commun.">
        <title>Diploid and tetraploid genomes of Acorus and the evolution of monocots.</title>
        <authorList>
            <person name="Ma L."/>
            <person name="Liu K.W."/>
            <person name="Li Z."/>
            <person name="Hsiao Y.Y."/>
            <person name="Qi Y."/>
            <person name="Fu T."/>
            <person name="Tang G.D."/>
            <person name="Zhang D."/>
            <person name="Sun W.H."/>
            <person name="Liu D.K."/>
            <person name="Li Y."/>
            <person name="Chen G.Z."/>
            <person name="Liu X.D."/>
            <person name="Liao X.Y."/>
            <person name="Jiang Y.T."/>
            <person name="Yu X."/>
            <person name="Hao Y."/>
            <person name="Huang J."/>
            <person name="Zhao X.W."/>
            <person name="Ke S."/>
            <person name="Chen Y.Y."/>
            <person name="Wu W.L."/>
            <person name="Hsu J.L."/>
            <person name="Lin Y.F."/>
            <person name="Huang M.D."/>
            <person name="Li C.Y."/>
            <person name="Huang L."/>
            <person name="Wang Z.W."/>
            <person name="Zhao X."/>
            <person name="Zhong W.Y."/>
            <person name="Peng D.H."/>
            <person name="Ahmad S."/>
            <person name="Lan S."/>
            <person name="Zhang J.S."/>
            <person name="Tsai W.C."/>
            <person name="Van de Peer Y."/>
            <person name="Liu Z.J."/>
        </authorList>
    </citation>
    <scope>NUCLEOTIDE SEQUENCE</scope>
    <source>
        <strain evidence="3">CP</strain>
    </source>
</reference>
<keyword evidence="1" id="KW-0812">Transmembrane</keyword>
<accession>A0AAV9FLH4</accession>
<dbReference type="EMBL" id="JAUJYO010000001">
    <property type="protein sequence ID" value="KAK1326629.1"/>
    <property type="molecule type" value="Genomic_DNA"/>
</dbReference>
<organism evidence="3 4">
    <name type="scientific">Acorus calamus</name>
    <name type="common">Sweet flag</name>
    <dbReference type="NCBI Taxonomy" id="4465"/>
    <lineage>
        <taxon>Eukaryota</taxon>
        <taxon>Viridiplantae</taxon>
        <taxon>Streptophyta</taxon>
        <taxon>Embryophyta</taxon>
        <taxon>Tracheophyta</taxon>
        <taxon>Spermatophyta</taxon>
        <taxon>Magnoliopsida</taxon>
        <taxon>Liliopsida</taxon>
        <taxon>Acoraceae</taxon>
        <taxon>Acorus</taxon>
    </lineage>
</organism>
<evidence type="ECO:0000313" key="3">
    <source>
        <dbReference type="EMBL" id="KAK1326629.1"/>
    </source>
</evidence>
<keyword evidence="1" id="KW-1133">Transmembrane helix</keyword>
<feature type="signal peptide" evidence="2">
    <location>
        <begin position="1"/>
        <end position="22"/>
    </location>
</feature>